<evidence type="ECO:0000313" key="1">
    <source>
        <dbReference type="EMBL" id="MZR14574.1"/>
    </source>
</evidence>
<gene>
    <name evidence="1" type="ORF">GQE99_16260</name>
</gene>
<comment type="caution">
    <text evidence="1">The sequence shown here is derived from an EMBL/GenBank/DDBJ whole genome shotgun (WGS) entry which is preliminary data.</text>
</comment>
<reference evidence="1 2" key="1">
    <citation type="submission" date="2019-12" db="EMBL/GenBank/DDBJ databases">
        <title>Maritimibacter sp. nov. sp. isolated from sea sand.</title>
        <authorList>
            <person name="Kim J."/>
            <person name="Jeong S.E."/>
            <person name="Jung H.S."/>
            <person name="Jeon C.O."/>
        </authorList>
    </citation>
    <scope>NUCLEOTIDE SEQUENCE [LARGE SCALE GENOMIC DNA]</scope>
    <source>
        <strain evidence="1 2">DP07</strain>
    </source>
</reference>
<dbReference type="Proteomes" id="UP000467322">
    <property type="component" value="Unassembled WGS sequence"/>
</dbReference>
<evidence type="ECO:0000313" key="2">
    <source>
        <dbReference type="Proteomes" id="UP000467322"/>
    </source>
</evidence>
<organism evidence="1 2">
    <name type="scientific">Maritimibacter harenae</name>
    <dbReference type="NCBI Taxonomy" id="2606218"/>
    <lineage>
        <taxon>Bacteria</taxon>
        <taxon>Pseudomonadati</taxon>
        <taxon>Pseudomonadota</taxon>
        <taxon>Alphaproteobacteria</taxon>
        <taxon>Rhodobacterales</taxon>
        <taxon>Roseobacteraceae</taxon>
        <taxon>Maritimibacter</taxon>
    </lineage>
</organism>
<name>A0A845MAX9_9RHOB</name>
<accession>A0A845MAX9</accession>
<keyword evidence="2" id="KW-1185">Reference proteome</keyword>
<dbReference type="EMBL" id="WTUX01000019">
    <property type="protein sequence ID" value="MZR14574.1"/>
    <property type="molecule type" value="Genomic_DNA"/>
</dbReference>
<proteinExistence type="predicted"/>
<dbReference type="RefSeq" id="WP_161352685.1">
    <property type="nucleotide sequence ID" value="NZ_WTUX01000019.1"/>
</dbReference>
<protein>
    <submittedName>
        <fullName evidence="1">Uncharacterized protein</fullName>
    </submittedName>
</protein>
<dbReference type="AlphaFoldDB" id="A0A845MAX9"/>
<sequence>MVHAYNLPPVVPAVPVGLTRSELGTWLGIGKNEVGKVIARFGLVSLEGYFPERDIWEKILEVQPTTDTAAWALREPLADVHWVAWMTGKRPSTIRNKVRAGTFDYGAGVQLGARTGTVNARLRRWNRECIRARREGRAEPEFMRVETDAQVDNAAETPSEAMKTGPFAAIATLGGHPSG</sequence>